<accession>A0A8J8NL14</accession>
<dbReference type="OrthoDB" id="418498at2759"/>
<gene>
    <name evidence="4" type="ORF">FGO68_gene15608</name>
</gene>
<keyword evidence="3" id="KW-0472">Membrane</keyword>
<dbReference type="Pfam" id="PF00106">
    <property type="entry name" value="adh_short"/>
    <property type="match status" value="1"/>
</dbReference>
<comment type="similarity">
    <text evidence="1">Belongs to the short-chain dehydrogenases/reductases (SDR) family.</text>
</comment>
<name>A0A8J8NL14_HALGN</name>
<dbReference type="Proteomes" id="UP000785679">
    <property type="component" value="Unassembled WGS sequence"/>
</dbReference>
<dbReference type="SUPFAM" id="SSF51735">
    <property type="entry name" value="NAD(P)-binding Rossmann-fold domains"/>
    <property type="match status" value="1"/>
</dbReference>
<comment type="caution">
    <text evidence="4">The sequence shown here is derived from an EMBL/GenBank/DDBJ whole genome shotgun (WGS) entry which is preliminary data.</text>
</comment>
<evidence type="ECO:0000256" key="1">
    <source>
        <dbReference type="ARBA" id="ARBA00006484"/>
    </source>
</evidence>
<dbReference type="AlphaFoldDB" id="A0A8J8NL14"/>
<dbReference type="InterPro" id="IPR036291">
    <property type="entry name" value="NAD(P)-bd_dom_sf"/>
</dbReference>
<keyword evidence="5" id="KW-1185">Reference proteome</keyword>
<keyword evidence="2" id="KW-0560">Oxidoreductase</keyword>
<evidence type="ECO:0000313" key="4">
    <source>
        <dbReference type="EMBL" id="TNV76798.1"/>
    </source>
</evidence>
<organism evidence="4 5">
    <name type="scientific">Halteria grandinella</name>
    <dbReference type="NCBI Taxonomy" id="5974"/>
    <lineage>
        <taxon>Eukaryota</taxon>
        <taxon>Sar</taxon>
        <taxon>Alveolata</taxon>
        <taxon>Ciliophora</taxon>
        <taxon>Intramacronucleata</taxon>
        <taxon>Spirotrichea</taxon>
        <taxon>Stichotrichia</taxon>
        <taxon>Sporadotrichida</taxon>
        <taxon>Halteriidae</taxon>
        <taxon>Halteria</taxon>
    </lineage>
</organism>
<dbReference type="Gene3D" id="3.40.50.720">
    <property type="entry name" value="NAD(P)-binding Rossmann-like Domain"/>
    <property type="match status" value="1"/>
</dbReference>
<dbReference type="EMBL" id="RRYP01012942">
    <property type="protein sequence ID" value="TNV76798.1"/>
    <property type="molecule type" value="Genomic_DNA"/>
</dbReference>
<keyword evidence="3" id="KW-1133">Transmembrane helix</keyword>
<proteinExistence type="inferred from homology"/>
<dbReference type="InterPro" id="IPR002347">
    <property type="entry name" value="SDR_fam"/>
</dbReference>
<keyword evidence="3" id="KW-0812">Transmembrane</keyword>
<dbReference type="PANTHER" id="PTHR43899:SF13">
    <property type="entry name" value="RH59310P"/>
    <property type="match status" value="1"/>
</dbReference>
<evidence type="ECO:0000256" key="2">
    <source>
        <dbReference type="ARBA" id="ARBA00023002"/>
    </source>
</evidence>
<dbReference type="PANTHER" id="PTHR43899">
    <property type="entry name" value="RH59310P"/>
    <property type="match status" value="1"/>
</dbReference>
<feature type="transmembrane region" description="Helical" evidence="3">
    <location>
        <begin position="12"/>
        <end position="33"/>
    </location>
</feature>
<evidence type="ECO:0000313" key="5">
    <source>
        <dbReference type="Proteomes" id="UP000785679"/>
    </source>
</evidence>
<dbReference type="GO" id="GO:0016491">
    <property type="term" value="F:oxidoreductase activity"/>
    <property type="evidence" value="ECO:0007669"/>
    <property type="project" value="UniProtKB-KW"/>
</dbReference>
<sequence length="320" mass="36648">MLKWGRQRPRRFVYAVGLYTLGYNLFDLLYPAVAQNLRDSYDLKQRYGEQSWVVVSGATNQLGREFVRHFTAKGLHVVMIDQSEEELQKVKEEAAKGSASPDVKIEGIVFDLKGNNKWQQYEALREQIRKITEEQDISILVNNAEEVDPFGPKIHKAKDEDVLGTLTINTYPMVFITRFLGPDMKSRKTHKSAIINMTSYYSEFHLSSAPVYSSTKAFEDVFSQILGYENQDMDVLTVKNMPYKTQKQPNGVEAGQIVEGVMKDLGRERVSYGHWTHSVGRYWILFRQCQWWFRPAGGMTGPVNGSCGANGCPFSKLKFW</sequence>
<dbReference type="InterPro" id="IPR051019">
    <property type="entry name" value="VLCFA-Steroid_DH"/>
</dbReference>
<evidence type="ECO:0000256" key="3">
    <source>
        <dbReference type="SAM" id="Phobius"/>
    </source>
</evidence>
<reference evidence="4" key="1">
    <citation type="submission" date="2019-06" db="EMBL/GenBank/DDBJ databases">
        <authorList>
            <person name="Zheng W."/>
        </authorList>
    </citation>
    <scope>NUCLEOTIDE SEQUENCE</scope>
    <source>
        <strain evidence="4">QDHG01</strain>
    </source>
</reference>
<protein>
    <submittedName>
        <fullName evidence="4">Uncharacterized protein</fullName>
    </submittedName>
</protein>